<dbReference type="RefSeq" id="WP_090920580.1">
    <property type="nucleotide sequence ID" value="NZ_CP016180.1"/>
</dbReference>
<proteinExistence type="predicted"/>
<dbReference type="EMBL" id="FOBN01000004">
    <property type="protein sequence ID" value="SEM05606.1"/>
    <property type="molecule type" value="Genomic_DNA"/>
</dbReference>
<accession>A0A1H7V8W3</accession>
<sequence length="143" mass="15670">MKKLLAVGLLSLGLVGCIVPPKEYQFDKSRQYTQSFNEVWTKITKFYALNNIDIKSIEKASGIIVADVGTFDHTIASCKVIPFALDASSVGKLNTFVEKTQPITVTVNAKFSKKARMSDGATYPVECNSTGLLETQILDFIGK</sequence>
<dbReference type="STRING" id="97481.SAMN05444853_10417"/>
<organism evidence="1 2">
    <name type="scientific">Phocoenobacter skyensis</name>
    <dbReference type="NCBI Taxonomy" id="97481"/>
    <lineage>
        <taxon>Bacteria</taxon>
        <taxon>Pseudomonadati</taxon>
        <taxon>Pseudomonadota</taxon>
        <taxon>Gammaproteobacteria</taxon>
        <taxon>Pasteurellales</taxon>
        <taxon>Pasteurellaceae</taxon>
        <taxon>Phocoenobacter</taxon>
    </lineage>
</organism>
<evidence type="ECO:0000313" key="1">
    <source>
        <dbReference type="EMBL" id="SEM05606.1"/>
    </source>
</evidence>
<name>A0A1H7V8W3_9PAST</name>
<dbReference type="GeneID" id="83545327"/>
<evidence type="ECO:0000313" key="2">
    <source>
        <dbReference type="Proteomes" id="UP000198883"/>
    </source>
</evidence>
<evidence type="ECO:0008006" key="3">
    <source>
        <dbReference type="Google" id="ProtNLM"/>
    </source>
</evidence>
<dbReference type="OrthoDB" id="7065417at2"/>
<reference evidence="2" key="1">
    <citation type="submission" date="2016-10" db="EMBL/GenBank/DDBJ databases">
        <authorList>
            <person name="Varghese N."/>
            <person name="Submissions S."/>
        </authorList>
    </citation>
    <scope>NUCLEOTIDE SEQUENCE [LARGE SCALE GENOMIC DNA]</scope>
    <source>
        <strain evidence="2">DSM 24204</strain>
    </source>
</reference>
<dbReference type="AlphaFoldDB" id="A0A1H7V8W3"/>
<gene>
    <name evidence="1" type="ORF">SAMN05444853_10417</name>
</gene>
<dbReference type="Proteomes" id="UP000198883">
    <property type="component" value="Unassembled WGS sequence"/>
</dbReference>
<protein>
    <recommendedName>
        <fullName evidence="3">Lipoprotein</fullName>
    </recommendedName>
</protein>
<dbReference type="PROSITE" id="PS51257">
    <property type="entry name" value="PROKAR_LIPOPROTEIN"/>
    <property type="match status" value="1"/>
</dbReference>